<evidence type="ECO:0000313" key="1">
    <source>
        <dbReference type="EMBL" id="KOF84554.1"/>
    </source>
</evidence>
<dbReference type="AlphaFoldDB" id="A0A0L8H626"/>
<protein>
    <submittedName>
        <fullName evidence="1">Uncharacterized protein</fullName>
    </submittedName>
</protein>
<organism evidence="1">
    <name type="scientific">Octopus bimaculoides</name>
    <name type="common">California two-spotted octopus</name>
    <dbReference type="NCBI Taxonomy" id="37653"/>
    <lineage>
        <taxon>Eukaryota</taxon>
        <taxon>Metazoa</taxon>
        <taxon>Spiralia</taxon>
        <taxon>Lophotrochozoa</taxon>
        <taxon>Mollusca</taxon>
        <taxon>Cephalopoda</taxon>
        <taxon>Coleoidea</taxon>
        <taxon>Octopodiformes</taxon>
        <taxon>Octopoda</taxon>
        <taxon>Incirrata</taxon>
        <taxon>Octopodidae</taxon>
        <taxon>Octopus</taxon>
    </lineage>
</organism>
<dbReference type="EMBL" id="KQ419115">
    <property type="protein sequence ID" value="KOF84554.1"/>
    <property type="molecule type" value="Genomic_DNA"/>
</dbReference>
<accession>A0A0L8H626</accession>
<proteinExistence type="predicted"/>
<gene>
    <name evidence="1" type="ORF">OCBIM_22021869mg</name>
</gene>
<name>A0A0L8H626_OCTBM</name>
<reference evidence="1" key="1">
    <citation type="submission" date="2015-07" db="EMBL/GenBank/DDBJ databases">
        <title>MeaNS - Measles Nucleotide Surveillance Program.</title>
        <authorList>
            <person name="Tran T."/>
            <person name="Druce J."/>
        </authorList>
    </citation>
    <scope>NUCLEOTIDE SEQUENCE</scope>
    <source>
        <strain evidence="1">UCB-OBI-ISO-001</strain>
        <tissue evidence="1">Gonad</tissue>
    </source>
</reference>
<sequence>MYVYIYKHTQSGLFLPRVLRAYPILCTYLHSFIQMTKNCDDGKISAYCILSKLKGSQ</sequence>